<dbReference type="CDD" id="cd17108">
    <property type="entry name" value="FERM_F1_EPB41L5_like"/>
    <property type="match status" value="1"/>
</dbReference>
<dbReference type="SMART" id="SM01195">
    <property type="entry name" value="FA"/>
    <property type="match status" value="1"/>
</dbReference>
<dbReference type="GO" id="GO:0005886">
    <property type="term" value="C:plasma membrane"/>
    <property type="evidence" value="ECO:0007669"/>
    <property type="project" value="UniProtKB-ARBA"/>
</dbReference>
<dbReference type="PROSITE" id="PS50057">
    <property type="entry name" value="FERM_3"/>
    <property type="match status" value="1"/>
</dbReference>
<proteinExistence type="predicted"/>
<dbReference type="PANTHER" id="PTHR23280:SF25">
    <property type="entry name" value="MOESIN_EZRIN_RADIXIN HOMOLOG 1"/>
    <property type="match status" value="1"/>
</dbReference>
<evidence type="ECO:0000256" key="4">
    <source>
        <dbReference type="ARBA" id="ARBA00022490"/>
    </source>
</evidence>
<dbReference type="GO" id="GO:0005912">
    <property type="term" value="C:adherens junction"/>
    <property type="evidence" value="ECO:0007669"/>
    <property type="project" value="UniProtKB-SubCell"/>
</dbReference>
<organism evidence="9 10">
    <name type="scientific">Melipona quadrifasciata</name>
    <dbReference type="NCBI Taxonomy" id="166423"/>
    <lineage>
        <taxon>Eukaryota</taxon>
        <taxon>Metazoa</taxon>
        <taxon>Ecdysozoa</taxon>
        <taxon>Arthropoda</taxon>
        <taxon>Hexapoda</taxon>
        <taxon>Insecta</taxon>
        <taxon>Pterygota</taxon>
        <taxon>Neoptera</taxon>
        <taxon>Endopterygota</taxon>
        <taxon>Hymenoptera</taxon>
        <taxon>Apocrita</taxon>
        <taxon>Aculeata</taxon>
        <taxon>Apoidea</taxon>
        <taxon>Anthophila</taxon>
        <taxon>Apidae</taxon>
        <taxon>Melipona</taxon>
    </lineage>
</organism>
<dbReference type="PROSITE" id="PS00660">
    <property type="entry name" value="FERM_1"/>
    <property type="match status" value="1"/>
</dbReference>
<evidence type="ECO:0000256" key="1">
    <source>
        <dbReference type="ARBA" id="ARBA00004496"/>
    </source>
</evidence>
<evidence type="ECO:0000313" key="9">
    <source>
        <dbReference type="EMBL" id="KOX81232.1"/>
    </source>
</evidence>
<keyword evidence="10" id="KW-1185">Reference proteome</keyword>
<comment type="subcellular location">
    <subcellularLocation>
        <location evidence="2">Cell junction</location>
        <location evidence="2">Adherens junction</location>
    </subcellularLocation>
    <subcellularLocation>
        <location evidence="6">Cell projection</location>
        <location evidence="6">Rhabdomere</location>
    </subcellularLocation>
    <subcellularLocation>
        <location evidence="1">Cytoplasm</location>
    </subcellularLocation>
</comment>
<sequence>MLRFLSRRRARSVSGQTTSSQIKNQRLLSNKNVVQCRVVLLDGTDLPIELSKKALASDLYEQVFYSLDLIEKDYFGLQYTDSNNVQHWLDPTKPIKKQVKIGPPYTLRLKVKFYSSEPNTLREELTRYQFFLQLKQDVLEGKLHCPHQIAVQLAALALQSELGDYDPVAHSAATVSEFRFVPGQTEQMELEILEEYAKCSGLSPAQAESAYLSKAKWLDMYGVDMHTVLGKDACEYSLGLTPTGILVFEGTQKIGLFFWPKIGRLDFKKKKLTLVVVEEDDEGRGEQEHTFVFRLVNEKACKHLWKCAVEHHAFFRLRAPVKGASGRQNFFRMGSRFRYSGKTEFQTTQLNRARRTVQFERRPSQRYARRQSHVLRERQRQQVEQPQPPAVVNNEEESLQRQPSQCSTKSSDSSIHATSSPLVDSLLKSLAKDQQPLEPRNQTAVANTEKETEPVKTSLIIENMTNQTSLVPNNQVGGSSSLPPRTPIPPESLKCNILKAKSLEQGKNSNLVSITSMDASSIIAKNNQPSDAATIVSVGGDKLTLSVSGAMMMNPSAEDNVTVTHFSLDSWGQIEQKTTQLNPKVSNQSQNPFNPFTNDNNNEVITVSESTEEDMKTEEEKKANTNPFIDSNPFLGLLSNPFKEIQPVVEKKAEVETEKNGARVVKTEEIQTTTTTLTHKDDNSAVSDISPWLVADPSQTTTTDQTPIKHTVITRKTEEDEEVDGVLLNALKLILRNVRP</sequence>
<dbReference type="InterPro" id="IPR014847">
    <property type="entry name" value="FA"/>
</dbReference>
<dbReference type="STRING" id="166423.A0A0N0U831"/>
<name>A0A0N0U831_9HYME</name>
<dbReference type="Pfam" id="PF09380">
    <property type="entry name" value="FERM_C"/>
    <property type="match status" value="1"/>
</dbReference>
<evidence type="ECO:0000256" key="7">
    <source>
        <dbReference type="SAM" id="MobiDB-lite"/>
    </source>
</evidence>
<dbReference type="Pfam" id="PF09379">
    <property type="entry name" value="FERM_N"/>
    <property type="match status" value="1"/>
</dbReference>
<dbReference type="SMART" id="SM00295">
    <property type="entry name" value="B41"/>
    <property type="match status" value="1"/>
</dbReference>
<reference evidence="9 10" key="1">
    <citation type="submission" date="2015-07" db="EMBL/GenBank/DDBJ databases">
        <title>The genome of Melipona quadrifasciata.</title>
        <authorList>
            <person name="Pan H."/>
            <person name="Kapheim K."/>
        </authorList>
    </citation>
    <scope>NUCLEOTIDE SEQUENCE [LARGE SCALE GENOMIC DNA]</scope>
    <source>
        <strain evidence="9">0111107301</strain>
        <tissue evidence="9">Whole body</tissue>
    </source>
</reference>
<dbReference type="Gene3D" id="2.30.29.30">
    <property type="entry name" value="Pleckstrin-homology domain (PH domain)/Phosphotyrosine-binding domain (PTB)"/>
    <property type="match status" value="1"/>
</dbReference>
<dbReference type="Gene3D" id="1.20.80.10">
    <property type="match status" value="1"/>
</dbReference>
<evidence type="ECO:0000256" key="2">
    <source>
        <dbReference type="ARBA" id="ARBA00004536"/>
    </source>
</evidence>
<dbReference type="InterPro" id="IPR014352">
    <property type="entry name" value="FERM/acyl-CoA-bd_prot_sf"/>
</dbReference>
<dbReference type="InterPro" id="IPR029071">
    <property type="entry name" value="Ubiquitin-like_domsf"/>
</dbReference>
<feature type="region of interest" description="Disordered" evidence="7">
    <location>
        <begin position="432"/>
        <end position="453"/>
    </location>
</feature>
<dbReference type="SUPFAM" id="SSF54236">
    <property type="entry name" value="Ubiquitin-like"/>
    <property type="match status" value="1"/>
</dbReference>
<dbReference type="PRINTS" id="PR00935">
    <property type="entry name" value="BAND41"/>
</dbReference>
<dbReference type="GO" id="GO:0005856">
    <property type="term" value="C:cytoskeleton"/>
    <property type="evidence" value="ECO:0007669"/>
    <property type="project" value="TreeGrafter"/>
</dbReference>
<dbReference type="GO" id="GO:0005737">
    <property type="term" value="C:cytoplasm"/>
    <property type="evidence" value="ECO:0007669"/>
    <property type="project" value="UniProtKB-SubCell"/>
</dbReference>
<dbReference type="GO" id="GO:0030182">
    <property type="term" value="P:neuron differentiation"/>
    <property type="evidence" value="ECO:0007669"/>
    <property type="project" value="UniProtKB-ARBA"/>
</dbReference>
<dbReference type="EMBL" id="KQ435689">
    <property type="protein sequence ID" value="KOX81232.1"/>
    <property type="molecule type" value="Genomic_DNA"/>
</dbReference>
<dbReference type="SMART" id="SM01196">
    <property type="entry name" value="FERM_C"/>
    <property type="match status" value="1"/>
</dbReference>
<dbReference type="GO" id="GO:0008092">
    <property type="term" value="F:cytoskeletal protein binding"/>
    <property type="evidence" value="ECO:0007669"/>
    <property type="project" value="InterPro"/>
</dbReference>
<keyword evidence="5" id="KW-0965">Cell junction</keyword>
<dbReference type="InterPro" id="IPR011993">
    <property type="entry name" value="PH-like_dom_sf"/>
</dbReference>
<feature type="compositionally biased region" description="Polar residues" evidence="7">
    <location>
        <begin position="400"/>
        <end position="419"/>
    </location>
</feature>
<dbReference type="GO" id="GO:0031032">
    <property type="term" value="P:actomyosin structure organization"/>
    <property type="evidence" value="ECO:0007669"/>
    <property type="project" value="TreeGrafter"/>
</dbReference>
<feature type="compositionally biased region" description="Polar residues" evidence="7">
    <location>
        <begin position="469"/>
        <end position="483"/>
    </location>
</feature>
<dbReference type="InterPro" id="IPR000299">
    <property type="entry name" value="FERM_domain"/>
</dbReference>
<dbReference type="InterPro" id="IPR018980">
    <property type="entry name" value="FERM_PH-like_C"/>
</dbReference>
<dbReference type="SUPFAM" id="SSF47031">
    <property type="entry name" value="Second domain of FERM"/>
    <property type="match status" value="1"/>
</dbReference>
<dbReference type="CDD" id="cd13186">
    <property type="entry name" value="FERM_C_NBL4_NBL5"/>
    <property type="match status" value="1"/>
</dbReference>
<dbReference type="SUPFAM" id="SSF50729">
    <property type="entry name" value="PH domain-like"/>
    <property type="match status" value="1"/>
</dbReference>
<dbReference type="InterPro" id="IPR000798">
    <property type="entry name" value="Ez/rad/moesin-like"/>
</dbReference>
<feature type="region of interest" description="Disordered" evidence="7">
    <location>
        <begin position="361"/>
        <end position="419"/>
    </location>
</feature>
<dbReference type="FunFam" id="1.20.80.10:FF:000003">
    <property type="entry name" value="Tyrosine-protein phosphatase non-receptor type 4"/>
    <property type="match status" value="1"/>
</dbReference>
<dbReference type="PROSITE" id="PS00661">
    <property type="entry name" value="FERM_2"/>
    <property type="match status" value="1"/>
</dbReference>
<evidence type="ECO:0000313" key="10">
    <source>
        <dbReference type="Proteomes" id="UP000053105"/>
    </source>
</evidence>
<dbReference type="Pfam" id="PF00373">
    <property type="entry name" value="FERM_M"/>
    <property type="match status" value="1"/>
</dbReference>
<dbReference type="InterPro" id="IPR019747">
    <property type="entry name" value="FERM_CS"/>
</dbReference>
<dbReference type="Pfam" id="PF08736">
    <property type="entry name" value="FA"/>
    <property type="match status" value="1"/>
</dbReference>
<dbReference type="CDD" id="cd14473">
    <property type="entry name" value="FERM_B-lobe"/>
    <property type="match status" value="1"/>
</dbReference>
<dbReference type="InterPro" id="IPR019748">
    <property type="entry name" value="FERM_central"/>
</dbReference>
<dbReference type="FunFam" id="3.10.20.90:FF:000024">
    <property type="entry name" value="Erythrocyte membrane protein band 4.1-like 5"/>
    <property type="match status" value="1"/>
</dbReference>
<dbReference type="InterPro" id="IPR018979">
    <property type="entry name" value="FERM_N"/>
</dbReference>
<keyword evidence="4" id="KW-0963">Cytoplasm</keyword>
<dbReference type="GO" id="GO:0009887">
    <property type="term" value="P:animal organ morphogenesis"/>
    <property type="evidence" value="ECO:0007669"/>
    <property type="project" value="UniProtKB-ARBA"/>
</dbReference>
<dbReference type="FunFam" id="2.30.29.30:FF:000002">
    <property type="entry name" value="Band 4.1-like protein 5 isoform 1"/>
    <property type="match status" value="1"/>
</dbReference>
<dbReference type="Gene3D" id="3.10.20.90">
    <property type="entry name" value="Phosphatidylinositol 3-kinase Catalytic Subunit, Chain A, domain 1"/>
    <property type="match status" value="1"/>
</dbReference>
<evidence type="ECO:0000256" key="3">
    <source>
        <dbReference type="ARBA" id="ARBA00022025"/>
    </source>
</evidence>
<dbReference type="Proteomes" id="UP000053105">
    <property type="component" value="Unassembled WGS sequence"/>
</dbReference>
<dbReference type="PRINTS" id="PR00661">
    <property type="entry name" value="ERMFAMILY"/>
</dbReference>
<protein>
    <recommendedName>
        <fullName evidence="3">Moesin/ezrin/radixin homolog 1</fullName>
    </recommendedName>
</protein>
<dbReference type="InterPro" id="IPR019749">
    <property type="entry name" value="Band_41_domain"/>
</dbReference>
<dbReference type="OrthoDB" id="6235974at2759"/>
<feature type="domain" description="FERM" evidence="8">
    <location>
        <begin position="34"/>
        <end position="319"/>
    </location>
</feature>
<evidence type="ECO:0000256" key="6">
    <source>
        <dbReference type="ARBA" id="ARBA00043944"/>
    </source>
</evidence>
<accession>A0A0N0U831</accession>
<dbReference type="AlphaFoldDB" id="A0A0N0U831"/>
<feature type="region of interest" description="Disordered" evidence="7">
    <location>
        <begin position="469"/>
        <end position="488"/>
    </location>
</feature>
<dbReference type="GO" id="GO:0016028">
    <property type="term" value="C:rhabdomere"/>
    <property type="evidence" value="ECO:0007669"/>
    <property type="project" value="UniProtKB-SubCell"/>
</dbReference>
<dbReference type="InterPro" id="IPR035963">
    <property type="entry name" value="FERM_2"/>
</dbReference>
<gene>
    <name evidence="9" type="ORF">WN51_00140</name>
</gene>
<evidence type="ECO:0000259" key="8">
    <source>
        <dbReference type="PROSITE" id="PS50057"/>
    </source>
</evidence>
<evidence type="ECO:0000256" key="5">
    <source>
        <dbReference type="ARBA" id="ARBA00022949"/>
    </source>
</evidence>
<dbReference type="PANTHER" id="PTHR23280">
    <property type="entry name" value="4.1 G PROTEIN"/>
    <property type="match status" value="1"/>
</dbReference>